<dbReference type="PANTHER" id="PTHR43344:SF2">
    <property type="entry name" value="PHOSPHOSERINE PHOSPHATASE"/>
    <property type="match status" value="1"/>
</dbReference>
<evidence type="ECO:0000256" key="9">
    <source>
        <dbReference type="ARBA" id="ARBA00023299"/>
    </source>
</evidence>
<proteinExistence type="inferred from homology"/>
<comment type="similarity">
    <text evidence="3">Belongs to the HAD-like hydrolase superfamily. SerB family.</text>
</comment>
<dbReference type="PANTHER" id="PTHR43344">
    <property type="entry name" value="PHOSPHOSERINE PHOSPHATASE"/>
    <property type="match status" value="1"/>
</dbReference>
<evidence type="ECO:0000256" key="8">
    <source>
        <dbReference type="ARBA" id="ARBA00022842"/>
    </source>
</evidence>
<feature type="region of interest" description="Disordered" evidence="12">
    <location>
        <begin position="396"/>
        <end position="432"/>
    </location>
</feature>
<evidence type="ECO:0000313" key="15">
    <source>
        <dbReference type="EMBL" id="MBP2060185.1"/>
    </source>
</evidence>
<dbReference type="InterPro" id="IPR036412">
    <property type="entry name" value="HAD-like_sf"/>
</dbReference>
<name>A0A061A889_9ACTN</name>
<dbReference type="Gene3D" id="3.40.50.1000">
    <property type="entry name" value="HAD superfamily/HAD-like"/>
    <property type="match status" value="2"/>
</dbReference>
<dbReference type="GO" id="GO:0036424">
    <property type="term" value="F:L-phosphoserine phosphatase activity"/>
    <property type="evidence" value="ECO:0007669"/>
    <property type="project" value="TreeGrafter"/>
</dbReference>
<reference evidence="15 16" key="2">
    <citation type="submission" date="2021-03" db="EMBL/GenBank/DDBJ databases">
        <title>Genomic Encyclopedia of Type Strains, Phase IV (KMG-IV): sequencing the most valuable type-strain genomes for metagenomic binning, comparative biology and taxonomic classification.</title>
        <authorList>
            <person name="Goeker M."/>
        </authorList>
    </citation>
    <scope>NUCLEOTIDE SEQUENCE [LARGE SCALE GENOMIC DNA]</scope>
    <source>
        <strain evidence="15 16">DSM 41954</strain>
    </source>
</reference>
<dbReference type="SUPFAM" id="SSF56784">
    <property type="entry name" value="HAD-like"/>
    <property type="match status" value="1"/>
</dbReference>
<sequence length="432" mass="46759">MRTASLGAALGLASVAVLTSLVPAGTTYAAETTAGRAHCPRLSSSLAWYGDNRARLQRVIDEHGTCGNPHMSHGKRPVAAFDWDNTVTKNDITDLAIAWALKHDKILRPARWSDTSPWLTEEADRTLTKACGTDVPVGAPLPTSTNTACTDEIFSVRSEATLMNGHKAFAGEWNSRRTLPQYAWVPQLFAGHTEAEVTSYARKSRAEALAAPVGATQRVGSHTLHAYARYNPQIKDLIRVLKKAGFEVWVDSAGSTPVTNAWAGGVGVDRQHTLAIRNLLDRRGRITYTQEGCGGEPDSKGTVMPYIEGKRCWLNERVFGVTGPAAWKQQPPEKRLVIGAGDADTDVTMVGDATGAGLVLNRNKNEIMCRAYDNADGTWLINPMFIEPLPRKEAAYPCSTTGYTNPDGTPGPVRRQDGSVIPDKEDSVHGGR</sequence>
<dbReference type="InterPro" id="IPR023214">
    <property type="entry name" value="HAD_sf"/>
</dbReference>
<keyword evidence="5" id="KW-0028">Amino-acid biosynthesis</keyword>
<dbReference type="InterPro" id="IPR050582">
    <property type="entry name" value="HAD-like_SerB"/>
</dbReference>
<dbReference type="Proteomes" id="UP000756710">
    <property type="component" value="Unassembled WGS sequence"/>
</dbReference>
<organism evidence="14">
    <name type="scientific">Streptomyces iranensis</name>
    <dbReference type="NCBI Taxonomy" id="576784"/>
    <lineage>
        <taxon>Bacteria</taxon>
        <taxon>Bacillati</taxon>
        <taxon>Actinomycetota</taxon>
        <taxon>Actinomycetes</taxon>
        <taxon>Kitasatosporales</taxon>
        <taxon>Streptomycetaceae</taxon>
        <taxon>Streptomyces</taxon>
        <taxon>Streptomyces violaceusniger group</taxon>
    </lineage>
</organism>
<feature type="signal peptide" evidence="13">
    <location>
        <begin position="1"/>
        <end position="29"/>
    </location>
</feature>
<evidence type="ECO:0000256" key="6">
    <source>
        <dbReference type="ARBA" id="ARBA00022723"/>
    </source>
</evidence>
<dbReference type="RefSeq" id="WP_044578386.1">
    <property type="nucleotide sequence ID" value="NZ_BAABDR010000055.1"/>
</dbReference>
<feature type="compositionally biased region" description="Basic and acidic residues" evidence="12">
    <location>
        <begin position="414"/>
        <end position="432"/>
    </location>
</feature>
<evidence type="ECO:0000256" key="13">
    <source>
        <dbReference type="SAM" id="SignalP"/>
    </source>
</evidence>
<protein>
    <recommendedName>
        <fullName evidence="4">phosphoserine phosphatase</fullName>
        <ecNumber evidence="4">3.1.3.3</ecNumber>
    </recommendedName>
</protein>
<keyword evidence="7" id="KW-0378">Hydrolase</keyword>
<keyword evidence="6" id="KW-0479">Metal-binding</keyword>
<evidence type="ECO:0000256" key="5">
    <source>
        <dbReference type="ARBA" id="ARBA00022605"/>
    </source>
</evidence>
<dbReference type="EMBL" id="LK022848">
    <property type="protein sequence ID" value="CDR13699.1"/>
    <property type="molecule type" value="Genomic_DNA"/>
</dbReference>
<keyword evidence="9" id="KW-0718">Serine biosynthesis</keyword>
<dbReference type="HOGENOM" id="CLU_631437_0_0_11"/>
<evidence type="ECO:0000256" key="4">
    <source>
        <dbReference type="ARBA" id="ARBA00012640"/>
    </source>
</evidence>
<comment type="catalytic activity">
    <reaction evidence="10">
        <text>O-phospho-L-serine + H2O = L-serine + phosphate</text>
        <dbReference type="Rhea" id="RHEA:21208"/>
        <dbReference type="ChEBI" id="CHEBI:15377"/>
        <dbReference type="ChEBI" id="CHEBI:33384"/>
        <dbReference type="ChEBI" id="CHEBI:43474"/>
        <dbReference type="ChEBI" id="CHEBI:57524"/>
        <dbReference type="EC" id="3.1.3.3"/>
    </reaction>
</comment>
<accession>A0A061A889</accession>
<evidence type="ECO:0000256" key="10">
    <source>
        <dbReference type="ARBA" id="ARBA00048138"/>
    </source>
</evidence>
<evidence type="ECO:0000256" key="11">
    <source>
        <dbReference type="ARBA" id="ARBA00048523"/>
    </source>
</evidence>
<evidence type="ECO:0000313" key="16">
    <source>
        <dbReference type="Proteomes" id="UP000756710"/>
    </source>
</evidence>
<dbReference type="EMBL" id="JAGGLR010000002">
    <property type="protein sequence ID" value="MBP2060185.1"/>
    <property type="molecule type" value="Genomic_DNA"/>
</dbReference>
<feature type="compositionally biased region" description="Polar residues" evidence="12">
    <location>
        <begin position="398"/>
        <end position="407"/>
    </location>
</feature>
<evidence type="ECO:0000256" key="1">
    <source>
        <dbReference type="ARBA" id="ARBA00001946"/>
    </source>
</evidence>
<evidence type="ECO:0000256" key="3">
    <source>
        <dbReference type="ARBA" id="ARBA00009184"/>
    </source>
</evidence>
<keyword evidence="13" id="KW-0732">Signal</keyword>
<gene>
    <name evidence="15" type="ORF">J2Z30_001183</name>
    <name evidence="14" type="ORF">SIRAN8105</name>
</gene>
<dbReference type="EC" id="3.1.3.3" evidence="4"/>
<comment type="pathway">
    <text evidence="2">Amino-acid biosynthesis; L-serine biosynthesis; L-serine from 3-phospho-D-glycerate: step 3/3.</text>
</comment>
<keyword evidence="16" id="KW-1185">Reference proteome</keyword>
<evidence type="ECO:0000256" key="12">
    <source>
        <dbReference type="SAM" id="MobiDB-lite"/>
    </source>
</evidence>
<evidence type="ECO:0000256" key="2">
    <source>
        <dbReference type="ARBA" id="ARBA00005135"/>
    </source>
</evidence>
<dbReference type="AlphaFoldDB" id="A0A061A889"/>
<reference evidence="14" key="1">
    <citation type="submission" date="2014-05" db="EMBL/GenBank/DDBJ databases">
        <authorList>
            <person name="Horn Fabian"/>
        </authorList>
    </citation>
    <scope>NUCLEOTIDE SEQUENCE</scope>
</reference>
<evidence type="ECO:0000313" key="14">
    <source>
        <dbReference type="EMBL" id="CDR13699.1"/>
    </source>
</evidence>
<dbReference type="GO" id="GO:0000287">
    <property type="term" value="F:magnesium ion binding"/>
    <property type="evidence" value="ECO:0007669"/>
    <property type="project" value="TreeGrafter"/>
</dbReference>
<evidence type="ECO:0000256" key="7">
    <source>
        <dbReference type="ARBA" id="ARBA00022801"/>
    </source>
</evidence>
<dbReference type="GO" id="GO:0005737">
    <property type="term" value="C:cytoplasm"/>
    <property type="evidence" value="ECO:0007669"/>
    <property type="project" value="TreeGrafter"/>
</dbReference>
<comment type="cofactor">
    <cofactor evidence="1">
        <name>Mg(2+)</name>
        <dbReference type="ChEBI" id="CHEBI:18420"/>
    </cofactor>
</comment>
<comment type="catalytic activity">
    <reaction evidence="11">
        <text>O-phospho-D-serine + H2O = D-serine + phosphate</text>
        <dbReference type="Rhea" id="RHEA:24873"/>
        <dbReference type="ChEBI" id="CHEBI:15377"/>
        <dbReference type="ChEBI" id="CHEBI:35247"/>
        <dbReference type="ChEBI" id="CHEBI:43474"/>
        <dbReference type="ChEBI" id="CHEBI:58680"/>
        <dbReference type="EC" id="3.1.3.3"/>
    </reaction>
</comment>
<dbReference type="GO" id="GO:0006564">
    <property type="term" value="P:L-serine biosynthetic process"/>
    <property type="evidence" value="ECO:0007669"/>
    <property type="project" value="UniProtKB-KW"/>
</dbReference>
<keyword evidence="8" id="KW-0460">Magnesium</keyword>
<feature type="chain" id="PRO_5001598458" description="phosphoserine phosphatase" evidence="13">
    <location>
        <begin position="30"/>
        <end position="432"/>
    </location>
</feature>